<dbReference type="RefSeq" id="WP_386668359.1">
    <property type="nucleotide sequence ID" value="NZ_JBHLTG010000002.1"/>
</dbReference>
<evidence type="ECO:0000313" key="4">
    <source>
        <dbReference type="Proteomes" id="UP001589896"/>
    </source>
</evidence>
<reference evidence="3 4" key="1">
    <citation type="submission" date="2024-09" db="EMBL/GenBank/DDBJ databases">
        <authorList>
            <person name="Sun Q."/>
            <person name="Mori K."/>
        </authorList>
    </citation>
    <scope>NUCLEOTIDE SEQUENCE [LARGE SCALE GENOMIC DNA]</scope>
    <source>
        <strain evidence="3 4">KCTC 23076</strain>
    </source>
</reference>
<evidence type="ECO:0000313" key="3">
    <source>
        <dbReference type="EMBL" id="MFC0678472.1"/>
    </source>
</evidence>
<protein>
    <recommendedName>
        <fullName evidence="5">Lipoprotein</fullName>
    </recommendedName>
</protein>
<accession>A0ABV6RNA9</accession>
<proteinExistence type="predicted"/>
<organism evidence="3 4">
    <name type="scientific">Lysobacter korlensis</name>
    <dbReference type="NCBI Taxonomy" id="553636"/>
    <lineage>
        <taxon>Bacteria</taxon>
        <taxon>Pseudomonadati</taxon>
        <taxon>Pseudomonadota</taxon>
        <taxon>Gammaproteobacteria</taxon>
        <taxon>Lysobacterales</taxon>
        <taxon>Lysobacteraceae</taxon>
        <taxon>Lysobacter</taxon>
    </lineage>
</organism>
<gene>
    <name evidence="3" type="ORF">ACFFGH_11545</name>
</gene>
<feature type="region of interest" description="Disordered" evidence="1">
    <location>
        <begin position="175"/>
        <end position="194"/>
    </location>
</feature>
<keyword evidence="4" id="KW-1185">Reference proteome</keyword>
<evidence type="ECO:0000256" key="2">
    <source>
        <dbReference type="SAM" id="SignalP"/>
    </source>
</evidence>
<name>A0ABV6RNA9_9GAMM</name>
<feature type="signal peptide" evidence="2">
    <location>
        <begin position="1"/>
        <end position="23"/>
    </location>
</feature>
<dbReference type="Proteomes" id="UP001589896">
    <property type="component" value="Unassembled WGS sequence"/>
</dbReference>
<sequence length="545" mass="56539">MRSKRMCGVGLGVALVLSAAGCAAPEPGPPQNLSAPVARPPADGLTMLGDADPAAGAVDASAALFEASPVVVLAGSGFELSAASVAVALGVPALPADADPDVLSTELDRLGADHVVLLGEGPAETVLEGRTALHVEPTGPALEAALGVRFTERTVAADASAAEAVSGLDPASPELLVAESGSPASPTDAPVSEPLPELEPAERASGLVALAVDDSAGIAGLATARAAGAEVLILPADRPNPQASPEAIEFLAQHADARVVALGPELGAEPSLDWKIASARSGLQLPGGGQLLFPAHMMVAIYGTPGAPVLGVLGEQDLPASIERARRHAAAFDELTDKTVLPAFELIATVASSSAGSDKNYSNELDPAGMLEWAEAAGEAGMYAILDLQPGHTDFVSQAKLYEESLRLPWVGLALDPEWRLGPGEKHMVHIGSVGSAEVNAVQDYLTELVRAHDLPPKLLVLHQFRNDMIEDRAGIETDRPEVTVLIHADGQGSQPEKQATWQRLRTDAPDVAWGWKNFYDEDAPMLDPEQTMMVEPVPDLITYQ</sequence>
<dbReference type="PROSITE" id="PS51257">
    <property type="entry name" value="PROKAR_LIPOPROTEIN"/>
    <property type="match status" value="1"/>
</dbReference>
<feature type="chain" id="PRO_5045808916" description="Lipoprotein" evidence="2">
    <location>
        <begin position="24"/>
        <end position="545"/>
    </location>
</feature>
<comment type="caution">
    <text evidence="3">The sequence shown here is derived from an EMBL/GenBank/DDBJ whole genome shotgun (WGS) entry which is preliminary data.</text>
</comment>
<evidence type="ECO:0008006" key="5">
    <source>
        <dbReference type="Google" id="ProtNLM"/>
    </source>
</evidence>
<dbReference type="EMBL" id="JBHLTG010000002">
    <property type="protein sequence ID" value="MFC0678472.1"/>
    <property type="molecule type" value="Genomic_DNA"/>
</dbReference>
<keyword evidence="2" id="KW-0732">Signal</keyword>
<evidence type="ECO:0000256" key="1">
    <source>
        <dbReference type="SAM" id="MobiDB-lite"/>
    </source>
</evidence>